<dbReference type="GO" id="GO:0005634">
    <property type="term" value="C:nucleus"/>
    <property type="evidence" value="ECO:0007669"/>
    <property type="project" value="UniProtKB-SubCell"/>
</dbReference>
<name>A0A843XH22_COLES</name>
<dbReference type="InterPro" id="IPR007145">
    <property type="entry name" value="MAP65_Ase1_PRC1"/>
</dbReference>
<keyword evidence="6" id="KW-0493">Microtubule</keyword>
<dbReference type="EMBL" id="NMUH01008328">
    <property type="protein sequence ID" value="MQM18626.1"/>
    <property type="molecule type" value="Genomic_DNA"/>
</dbReference>
<evidence type="ECO:0000256" key="3">
    <source>
        <dbReference type="ARBA" id="ARBA00006187"/>
    </source>
</evidence>
<comment type="similarity">
    <text evidence="3">Belongs to the MAP65/ASE1 family.</text>
</comment>
<evidence type="ECO:0000256" key="4">
    <source>
        <dbReference type="ARBA" id="ARBA00022490"/>
    </source>
</evidence>
<evidence type="ECO:0000313" key="9">
    <source>
        <dbReference type="EMBL" id="MQM18626.1"/>
    </source>
</evidence>
<feature type="compositionally biased region" description="Low complexity" evidence="8">
    <location>
        <begin position="279"/>
        <end position="288"/>
    </location>
</feature>
<proteinExistence type="inferred from homology"/>
<dbReference type="Gene3D" id="1.20.58.1520">
    <property type="match status" value="1"/>
</dbReference>
<keyword evidence="5" id="KW-0597">Phosphoprotein</keyword>
<dbReference type="GO" id="GO:0008017">
    <property type="term" value="F:microtubule binding"/>
    <property type="evidence" value="ECO:0007669"/>
    <property type="project" value="InterPro"/>
</dbReference>
<evidence type="ECO:0000256" key="2">
    <source>
        <dbReference type="ARBA" id="ARBA00004496"/>
    </source>
</evidence>
<protein>
    <submittedName>
        <fullName evidence="9">Uncharacterized protein</fullName>
    </submittedName>
</protein>
<evidence type="ECO:0000256" key="8">
    <source>
        <dbReference type="SAM" id="MobiDB-lite"/>
    </source>
</evidence>
<dbReference type="AlphaFoldDB" id="A0A843XH22"/>
<sequence length="476" mass="52012">MHGTSSSAFGFGALPVQELSAQLTDLWSLMDIPTTERSLFNHITCNISSTVDEVTVPGALALDLIEQAGVEVGRLDHLKASKMKEIAFKKQIELEDIYARAHIEIDAVTAREKIMSIIDSGNVEPSELVADMDKQILIAKEEALSRKEILEKVERWMSACEEESWLEDYNRDENRYSSSRGAHLNLKRAEKARVLVNKIPALVDSLVAKTRVWEEYHDISFMYDGVPLLAMLDEYAMLKHEREEEKRRMKSDLARYVLPHPRLQCAPTPSAAPSPPPQASRSFAHLPSPSAPPFFPLPAIHRNPTPPGREGGRPGLPDGRGLLGRGGRETGCCPVGWGALPGVAGGAEGEGLGVLQRANCARARCRPGTDQKKLNEQLNSEPEPSFVSRPISNRQPGIKKVMGPCANGNSSNGTPGRRLSIQNSNSASRFVNKDAKRGSNRHVASTDNVAMSKEEAISCLSGDEHVPAPLGCIEQP</sequence>
<feature type="region of interest" description="Disordered" evidence="8">
    <location>
        <begin position="264"/>
        <end position="288"/>
    </location>
</feature>
<dbReference type="PANTHER" id="PTHR19321">
    <property type="entry name" value="PROTEIN REGULATOR OF CYTOKINESIS 1 PRC1-RELATED"/>
    <property type="match status" value="1"/>
</dbReference>
<comment type="caution">
    <text evidence="9">The sequence shown here is derived from an EMBL/GenBank/DDBJ whole genome shotgun (WGS) entry which is preliminary data.</text>
</comment>
<gene>
    <name evidence="9" type="ORF">Taro_051621</name>
</gene>
<dbReference type="PANTHER" id="PTHR19321:SF41">
    <property type="entry name" value="FASCETTO-RELATED"/>
    <property type="match status" value="1"/>
</dbReference>
<evidence type="ECO:0000256" key="6">
    <source>
        <dbReference type="ARBA" id="ARBA00022701"/>
    </source>
</evidence>
<evidence type="ECO:0000313" key="10">
    <source>
        <dbReference type="Proteomes" id="UP000652761"/>
    </source>
</evidence>
<dbReference type="FunFam" id="1.20.58.1520:FF:000002">
    <property type="entry name" value="65-kDa microtubule-associated protein 6"/>
    <property type="match status" value="1"/>
</dbReference>
<evidence type="ECO:0000256" key="1">
    <source>
        <dbReference type="ARBA" id="ARBA00004123"/>
    </source>
</evidence>
<keyword evidence="4" id="KW-0963">Cytoplasm</keyword>
<feature type="compositionally biased region" description="Polar residues" evidence="8">
    <location>
        <begin position="407"/>
        <end position="429"/>
    </location>
</feature>
<reference evidence="9" key="1">
    <citation type="submission" date="2017-07" db="EMBL/GenBank/DDBJ databases">
        <title>Taro Niue Genome Assembly and Annotation.</title>
        <authorList>
            <person name="Atibalentja N."/>
            <person name="Keating K."/>
            <person name="Fields C.J."/>
        </authorList>
    </citation>
    <scope>NUCLEOTIDE SEQUENCE</scope>
    <source>
        <strain evidence="9">Niue_2</strain>
        <tissue evidence="9">Leaf</tissue>
    </source>
</reference>
<keyword evidence="7" id="KW-0539">Nucleus</keyword>
<dbReference type="GO" id="GO:0005874">
    <property type="term" value="C:microtubule"/>
    <property type="evidence" value="ECO:0007669"/>
    <property type="project" value="UniProtKB-KW"/>
</dbReference>
<dbReference type="OrthoDB" id="642895at2759"/>
<dbReference type="Pfam" id="PF03999">
    <property type="entry name" value="MAP65_ASE1"/>
    <property type="match status" value="1"/>
</dbReference>
<feature type="region of interest" description="Disordered" evidence="8">
    <location>
        <begin position="301"/>
        <end position="327"/>
    </location>
</feature>
<accession>A0A843XH22</accession>
<evidence type="ECO:0000256" key="7">
    <source>
        <dbReference type="ARBA" id="ARBA00023242"/>
    </source>
</evidence>
<dbReference type="GO" id="GO:0005737">
    <property type="term" value="C:cytoplasm"/>
    <property type="evidence" value="ECO:0007669"/>
    <property type="project" value="UniProtKB-SubCell"/>
</dbReference>
<comment type="subcellular location">
    <subcellularLocation>
        <location evidence="2">Cytoplasm</location>
    </subcellularLocation>
    <subcellularLocation>
        <location evidence="1">Nucleus</location>
    </subcellularLocation>
</comment>
<dbReference type="GO" id="GO:0000226">
    <property type="term" value="P:microtubule cytoskeleton organization"/>
    <property type="evidence" value="ECO:0007669"/>
    <property type="project" value="InterPro"/>
</dbReference>
<dbReference type="Proteomes" id="UP000652761">
    <property type="component" value="Unassembled WGS sequence"/>
</dbReference>
<feature type="region of interest" description="Disordered" evidence="8">
    <location>
        <begin position="365"/>
        <end position="445"/>
    </location>
</feature>
<evidence type="ECO:0000256" key="5">
    <source>
        <dbReference type="ARBA" id="ARBA00022553"/>
    </source>
</evidence>
<organism evidence="9 10">
    <name type="scientific">Colocasia esculenta</name>
    <name type="common">Wild taro</name>
    <name type="synonym">Arum esculentum</name>
    <dbReference type="NCBI Taxonomy" id="4460"/>
    <lineage>
        <taxon>Eukaryota</taxon>
        <taxon>Viridiplantae</taxon>
        <taxon>Streptophyta</taxon>
        <taxon>Embryophyta</taxon>
        <taxon>Tracheophyta</taxon>
        <taxon>Spermatophyta</taxon>
        <taxon>Magnoliopsida</taxon>
        <taxon>Liliopsida</taxon>
        <taxon>Araceae</taxon>
        <taxon>Aroideae</taxon>
        <taxon>Colocasieae</taxon>
        <taxon>Colocasia</taxon>
    </lineage>
</organism>
<dbReference type="GO" id="GO:0000911">
    <property type="term" value="P:cytokinesis by cell plate formation"/>
    <property type="evidence" value="ECO:0007669"/>
    <property type="project" value="TreeGrafter"/>
</dbReference>
<keyword evidence="10" id="KW-1185">Reference proteome</keyword>
<dbReference type="GO" id="GO:0005819">
    <property type="term" value="C:spindle"/>
    <property type="evidence" value="ECO:0007669"/>
    <property type="project" value="TreeGrafter"/>
</dbReference>